<dbReference type="Proteomes" id="UP001482231">
    <property type="component" value="Unassembled WGS sequence"/>
</dbReference>
<evidence type="ECO:0000256" key="9">
    <source>
        <dbReference type="ARBA" id="ARBA00031306"/>
    </source>
</evidence>
<evidence type="ECO:0000256" key="8">
    <source>
        <dbReference type="ARBA" id="ARBA00022842"/>
    </source>
</evidence>
<sequence>MSAGIRRAQPWLGTLVDIAASGESVAQAVNQAFEAVAMVHRLMSYHDPDSDVSRINREAALAPVTVHPWTWQVLAAAREFSAQSGGLFDITVAPLLARLGYLPRHADFPRASGQGDWRHVELLSAHRVRLARRVRIDLGGIAKGFAVDRALDVLREHGVSSARVNAGGDLRLFGPNWQPLNVRHPAAPTRLLHVTDLRAGAAATSAGYFAAQRVHGRCVTPHIHPLRRQALAPGSSVTVLAPDCITADALTKIVLADREAARRLLPRFEARALLLERDDHSGAWQLYELGCQEACRV</sequence>
<organism evidence="12 13">
    <name type="scientific">Thiobacter aerophilum</name>
    <dbReference type="NCBI Taxonomy" id="3121275"/>
    <lineage>
        <taxon>Bacteria</taxon>
        <taxon>Pseudomonadati</taxon>
        <taxon>Pseudomonadota</taxon>
        <taxon>Betaproteobacteria</taxon>
        <taxon>Burkholderiales</taxon>
        <taxon>Thiobacteraceae</taxon>
        <taxon>Thiobacter</taxon>
    </lineage>
</organism>
<dbReference type="PANTHER" id="PTHR30040">
    <property type="entry name" value="THIAMINE BIOSYNTHESIS LIPOPROTEIN APBE"/>
    <property type="match status" value="1"/>
</dbReference>
<reference evidence="12 13" key="1">
    <citation type="submission" date="2024-02" db="EMBL/GenBank/DDBJ databases">
        <title>New thermophilic sulfur-oxidizing bacteria from a hot springs of the Uzon caldera (Kamchatka, Russia).</title>
        <authorList>
            <person name="Dukat A.M."/>
            <person name="Elcheninov A.G."/>
            <person name="Frolov E.N."/>
        </authorList>
    </citation>
    <scope>NUCLEOTIDE SEQUENCE [LARGE SCALE GENOMIC DNA]</scope>
    <source>
        <strain evidence="12 13">AK1</strain>
    </source>
</reference>
<dbReference type="RefSeq" id="WP_347308398.1">
    <property type="nucleotide sequence ID" value="NZ_JBAJEX010000006.1"/>
</dbReference>
<dbReference type="Pfam" id="PF02424">
    <property type="entry name" value="ApbE"/>
    <property type="match status" value="1"/>
</dbReference>
<dbReference type="GO" id="GO:0016740">
    <property type="term" value="F:transferase activity"/>
    <property type="evidence" value="ECO:0007669"/>
    <property type="project" value="UniProtKB-KW"/>
</dbReference>
<evidence type="ECO:0000256" key="7">
    <source>
        <dbReference type="ARBA" id="ARBA00022827"/>
    </source>
</evidence>
<evidence type="ECO:0000256" key="11">
    <source>
        <dbReference type="PIRNR" id="PIRNR006268"/>
    </source>
</evidence>
<dbReference type="EMBL" id="JBAJEX010000006">
    <property type="protein sequence ID" value="MEO1767288.1"/>
    <property type="molecule type" value="Genomic_DNA"/>
</dbReference>
<keyword evidence="13" id="KW-1185">Reference proteome</keyword>
<keyword evidence="5 11" id="KW-0808">Transferase</keyword>
<evidence type="ECO:0000256" key="1">
    <source>
        <dbReference type="ARBA" id="ARBA00001946"/>
    </source>
</evidence>
<keyword evidence="6 11" id="KW-0479">Metal-binding</keyword>
<dbReference type="InterPro" id="IPR003374">
    <property type="entry name" value="ApbE-like_sf"/>
</dbReference>
<keyword evidence="7 11" id="KW-0274">FAD</keyword>
<evidence type="ECO:0000313" key="12">
    <source>
        <dbReference type="EMBL" id="MEO1767288.1"/>
    </source>
</evidence>
<evidence type="ECO:0000256" key="3">
    <source>
        <dbReference type="ARBA" id="ARBA00016337"/>
    </source>
</evidence>
<evidence type="ECO:0000256" key="5">
    <source>
        <dbReference type="ARBA" id="ARBA00022679"/>
    </source>
</evidence>
<comment type="catalytic activity">
    <reaction evidence="10 11">
        <text>L-threonyl-[protein] + FAD = FMN-L-threonyl-[protein] + AMP + H(+)</text>
        <dbReference type="Rhea" id="RHEA:36847"/>
        <dbReference type="Rhea" id="RHEA-COMP:11060"/>
        <dbReference type="Rhea" id="RHEA-COMP:11061"/>
        <dbReference type="ChEBI" id="CHEBI:15378"/>
        <dbReference type="ChEBI" id="CHEBI:30013"/>
        <dbReference type="ChEBI" id="CHEBI:57692"/>
        <dbReference type="ChEBI" id="CHEBI:74257"/>
        <dbReference type="ChEBI" id="CHEBI:456215"/>
        <dbReference type="EC" id="2.7.1.180"/>
    </reaction>
</comment>
<comment type="similarity">
    <text evidence="11">Belongs to the ApbE family.</text>
</comment>
<accession>A0ABV0EF47</accession>
<dbReference type="EC" id="2.7.1.180" evidence="2 11"/>
<comment type="cofactor">
    <cofactor evidence="1">
        <name>Mg(2+)</name>
        <dbReference type="ChEBI" id="CHEBI:18420"/>
    </cofactor>
</comment>
<comment type="caution">
    <text evidence="12">The sequence shown here is derived from an EMBL/GenBank/DDBJ whole genome shotgun (WGS) entry which is preliminary data.</text>
</comment>
<protein>
    <recommendedName>
        <fullName evidence="3 11">FAD:protein FMN transferase</fullName>
        <ecNumber evidence="2 11">2.7.1.180</ecNumber>
    </recommendedName>
    <alternativeName>
        <fullName evidence="9 11">Flavin transferase</fullName>
    </alternativeName>
</protein>
<dbReference type="PIRSF" id="PIRSF006268">
    <property type="entry name" value="ApbE"/>
    <property type="match status" value="1"/>
</dbReference>
<evidence type="ECO:0000256" key="2">
    <source>
        <dbReference type="ARBA" id="ARBA00011955"/>
    </source>
</evidence>
<dbReference type="Gene3D" id="3.10.520.10">
    <property type="entry name" value="ApbE-like domains"/>
    <property type="match status" value="1"/>
</dbReference>
<keyword evidence="8 11" id="KW-0460">Magnesium</keyword>
<gene>
    <name evidence="12" type="ORF">V6E02_08695</name>
</gene>
<dbReference type="PANTHER" id="PTHR30040:SF2">
    <property type="entry name" value="FAD:PROTEIN FMN TRANSFERASE"/>
    <property type="match status" value="1"/>
</dbReference>
<evidence type="ECO:0000313" key="13">
    <source>
        <dbReference type="Proteomes" id="UP001482231"/>
    </source>
</evidence>
<evidence type="ECO:0000256" key="4">
    <source>
        <dbReference type="ARBA" id="ARBA00022630"/>
    </source>
</evidence>
<evidence type="ECO:0000256" key="10">
    <source>
        <dbReference type="ARBA" id="ARBA00048540"/>
    </source>
</evidence>
<dbReference type="InterPro" id="IPR024932">
    <property type="entry name" value="ApbE"/>
</dbReference>
<evidence type="ECO:0000256" key="6">
    <source>
        <dbReference type="ARBA" id="ARBA00022723"/>
    </source>
</evidence>
<proteinExistence type="inferred from homology"/>
<name>A0ABV0EF47_9BURK</name>
<keyword evidence="4 11" id="KW-0285">Flavoprotein</keyword>
<dbReference type="SUPFAM" id="SSF143631">
    <property type="entry name" value="ApbE-like"/>
    <property type="match status" value="1"/>
</dbReference>